<dbReference type="InterPro" id="IPR017731">
    <property type="entry name" value="TssM1-like"/>
</dbReference>
<reference evidence="6" key="1">
    <citation type="journal article" date="2019" name="Int. J. Syst. Evol. Microbiol.">
        <title>The Global Catalogue of Microorganisms (GCM) 10K type strain sequencing project: providing services to taxonomists for standard genome sequencing and annotation.</title>
        <authorList>
            <consortium name="The Broad Institute Genomics Platform"/>
            <consortium name="The Broad Institute Genome Sequencing Center for Infectious Disease"/>
            <person name="Wu L."/>
            <person name="Ma J."/>
        </authorList>
    </citation>
    <scope>NUCLEOTIDE SEQUENCE [LARGE SCALE GENOMIC DNA]</scope>
    <source>
        <strain evidence="6">CGMCC 4.5798</strain>
    </source>
</reference>
<dbReference type="RefSeq" id="WP_379769942.1">
    <property type="nucleotide sequence ID" value="NZ_JBHSMZ010000006.1"/>
</dbReference>
<dbReference type="SUPFAM" id="SSF52540">
    <property type="entry name" value="P-loop containing nucleoside triphosphate hydrolases"/>
    <property type="match status" value="1"/>
</dbReference>
<evidence type="ECO:0000313" key="5">
    <source>
        <dbReference type="EMBL" id="MFC5548776.1"/>
    </source>
</evidence>
<keyword evidence="1" id="KW-0812">Transmembrane</keyword>
<dbReference type="NCBIfam" id="TIGR03348">
    <property type="entry name" value="VI_IcmF"/>
    <property type="match status" value="1"/>
</dbReference>
<accession>A0ABW0RVA4</accession>
<evidence type="ECO:0000259" key="4">
    <source>
        <dbReference type="Pfam" id="PF14331"/>
    </source>
</evidence>
<dbReference type="Pfam" id="PF06744">
    <property type="entry name" value="IcmF_C"/>
    <property type="match status" value="1"/>
</dbReference>
<dbReference type="PANTHER" id="PTHR36153:SF1">
    <property type="entry name" value="TYPE VI SECRETION SYSTEM COMPONENT TSSM1"/>
    <property type="match status" value="1"/>
</dbReference>
<feature type="domain" description="Type VI secretion system IcmF C-terminal" evidence="2">
    <location>
        <begin position="1060"/>
        <end position="1164"/>
    </location>
</feature>
<keyword evidence="6" id="KW-1185">Reference proteome</keyword>
<dbReference type="InterPro" id="IPR009612">
    <property type="entry name" value="IcmF-rel"/>
</dbReference>
<dbReference type="EMBL" id="JBHSMZ010000006">
    <property type="protein sequence ID" value="MFC5548776.1"/>
    <property type="molecule type" value="Genomic_DNA"/>
</dbReference>
<keyword evidence="1" id="KW-0472">Membrane</keyword>
<dbReference type="Proteomes" id="UP001596086">
    <property type="component" value="Unassembled WGS sequence"/>
</dbReference>
<name>A0ABW0RVA4_9BURK</name>
<organism evidence="5 6">
    <name type="scientific">Massilia aerilata</name>
    <dbReference type="NCBI Taxonomy" id="453817"/>
    <lineage>
        <taxon>Bacteria</taxon>
        <taxon>Pseudomonadati</taxon>
        <taxon>Pseudomonadota</taxon>
        <taxon>Betaproteobacteria</taxon>
        <taxon>Burkholderiales</taxon>
        <taxon>Oxalobacteraceae</taxon>
        <taxon>Telluria group</taxon>
        <taxon>Massilia</taxon>
    </lineage>
</organism>
<feature type="transmembrane region" description="Helical" evidence="1">
    <location>
        <begin position="12"/>
        <end position="28"/>
    </location>
</feature>
<protein>
    <submittedName>
        <fullName evidence="5">Type VI secretion system membrane subunit TssM</fullName>
    </submittedName>
</protein>
<feature type="domain" description="Type VI secretion system component TssM1 N-terminal" evidence="4">
    <location>
        <begin position="203"/>
        <end position="461"/>
    </location>
</feature>
<evidence type="ECO:0000259" key="3">
    <source>
        <dbReference type="Pfam" id="PF06761"/>
    </source>
</evidence>
<comment type="caution">
    <text evidence="5">The sequence shown here is derived from an EMBL/GenBank/DDBJ whole genome shotgun (WGS) entry which is preliminary data.</text>
</comment>
<gene>
    <name evidence="5" type="primary">tssM</name>
    <name evidence="5" type="ORF">ACFPO9_09645</name>
</gene>
<evidence type="ECO:0000259" key="2">
    <source>
        <dbReference type="Pfam" id="PF06744"/>
    </source>
</evidence>
<dbReference type="InterPro" id="IPR010623">
    <property type="entry name" value="IcmF_C"/>
</dbReference>
<proteinExistence type="predicted"/>
<dbReference type="PANTHER" id="PTHR36153">
    <property type="entry name" value="INNER MEMBRANE PROTEIN-RELATED"/>
    <property type="match status" value="1"/>
</dbReference>
<keyword evidence="1" id="KW-1133">Transmembrane helix</keyword>
<evidence type="ECO:0000313" key="6">
    <source>
        <dbReference type="Proteomes" id="UP001596086"/>
    </source>
</evidence>
<feature type="domain" description="IcmF-related" evidence="3">
    <location>
        <begin position="511"/>
        <end position="818"/>
    </location>
</feature>
<dbReference type="InterPro" id="IPR053156">
    <property type="entry name" value="T6SS_TssM-like"/>
</dbReference>
<dbReference type="InterPro" id="IPR027417">
    <property type="entry name" value="P-loop_NTPase"/>
</dbReference>
<dbReference type="Pfam" id="PF14331">
    <property type="entry name" value="IcmF-related_N"/>
    <property type="match status" value="1"/>
</dbReference>
<feature type="transmembrane region" description="Helical" evidence="1">
    <location>
        <begin position="456"/>
        <end position="478"/>
    </location>
</feature>
<feature type="transmembrane region" description="Helical" evidence="1">
    <location>
        <begin position="48"/>
        <end position="67"/>
    </location>
</feature>
<dbReference type="InterPro" id="IPR025743">
    <property type="entry name" value="TssM1_N"/>
</dbReference>
<sequence>MKKLFSWLFKRPVLAFIGVAFLSLVFWFEAPLLAFDGKEPFAGSGVRWTIVLLMFGAWAAWYGWKALKAHLANRRLMAGVAAANAPAAQGAAGGAPEALQEQLALQQRMKQALEVLRKAAPGKRGWGSQYLYQLPWYMFVGAPGSGKTTTLLHSGLRFPLAEALGPGAIGGVGGTRQCDWWFTDDAVLLDTAGRYTTQDSDAEVDQAGWHGFLGLLKKYRPRRPINGIIVALSVADLLQQGPAARQAQAAAIRARIKELHERLGSTFPIYVTVTKCDLLAGFMEYFDTFGREERAQVWGLTFGQGPGRNAATALAEFPARFLELEQRLQARVLGRLQEERDLQRRALLYRFPQQFAGLGEVLKGFLDAVFEPTRYEQGAQLRGVYFTSGTQEGNPIDRVMGALAATFGLDRKLLPPNAVSGRSYFITGLLRDLIFKEAGLAGIDPNVERRQRLLRWAGAIAAVLAVLLFGAALATSYVRNQRTVREVDARSAELARLVKEAPANGTVLDALPMLNAARKLPGGYEEREAGTPLLSRFGLNQSEKLGAGAQLAYQRLLRSALLPQVMARLEEVLRRGDANNQEQLYETLRVYLMLGQPNHLEPESVQAWLDLDWRRGLQQATPAQRDELAAHVGALLDSGGVAADPPPLDASLVSNVRSTLAMMPLPERVYNRLKRKVAQARLPEFSVNRAAGRDVSALLARKSGEPLTRGVPGLYSVAGYRELLKQIPAALADIAKDSWVLDRREAEGAVAGLTGDQMNAAVLRLYYADYIRAWDALLADVRIAPFSSLDQGARITNALAAADSPLKAFLVAASRETTLEGAAGKAAVALDKAVRSKLLDARKKLEAALGADEAPPPVAETSNPVDLHFLPLHKLVGSKDAPGQLDAQLAMLKDASQFFDAADQARRAGTPAPGGEALTKIKRAAEGTPAPLGDMLQTVDSAGSNLTLGSERARIKALWAAEGARFCADAIAGRYPLVRGVSRDITADDFGKFFGPGGLMDDFFTKNLAAQVDMSGSQWRWRDTGAAPVGIPQDVLNQFQRGARVREMFFAGGRQPSLRFTLTPQAADPVLAKVVLDIDGQQVVYAAGSPAQPVQITLPSGKGSGQVHLEATPPLRADLRSEGPWAWFRMIDKGVLQPAGQAERFALIYELDGHRMSYLLTASSVINPFRRETLEGFHCPAGW</sequence>
<evidence type="ECO:0000256" key="1">
    <source>
        <dbReference type="SAM" id="Phobius"/>
    </source>
</evidence>
<dbReference type="Pfam" id="PF06761">
    <property type="entry name" value="IcmF-related"/>
    <property type="match status" value="1"/>
</dbReference>